<dbReference type="KEGG" id="abat:CFX1CAM_0369"/>
<keyword evidence="4" id="KW-1185">Reference proteome</keyword>
<dbReference type="EC" id="2.4.-.-" evidence="3"/>
<feature type="domain" description="Glycosyltransferase subfamily 4-like N-terminal" evidence="2">
    <location>
        <begin position="18"/>
        <end position="195"/>
    </location>
</feature>
<dbReference type="OrthoDB" id="9811902at2"/>
<dbReference type="AlphaFoldDB" id="A0A1Y6K173"/>
<dbReference type="GO" id="GO:0016758">
    <property type="term" value="F:hexosyltransferase activity"/>
    <property type="evidence" value="ECO:0007669"/>
    <property type="project" value="TreeGrafter"/>
</dbReference>
<dbReference type="EMBL" id="LT859958">
    <property type="protein sequence ID" value="SMX53435.1"/>
    <property type="molecule type" value="Genomic_DNA"/>
</dbReference>
<dbReference type="Proteomes" id="UP000195514">
    <property type="component" value="Chromosome I"/>
</dbReference>
<dbReference type="CDD" id="cd03794">
    <property type="entry name" value="GT4_WbuB-like"/>
    <property type="match status" value="1"/>
</dbReference>
<evidence type="ECO:0000259" key="2">
    <source>
        <dbReference type="Pfam" id="PF13579"/>
    </source>
</evidence>
<dbReference type="PANTHER" id="PTHR45947:SF3">
    <property type="entry name" value="SULFOQUINOVOSYL TRANSFERASE SQD2"/>
    <property type="match status" value="1"/>
</dbReference>
<dbReference type="InterPro" id="IPR001296">
    <property type="entry name" value="Glyco_trans_1"/>
</dbReference>
<dbReference type="Gene3D" id="3.40.50.2000">
    <property type="entry name" value="Glycogen Phosphorylase B"/>
    <property type="match status" value="2"/>
</dbReference>
<dbReference type="Pfam" id="PF13579">
    <property type="entry name" value="Glyco_trans_4_4"/>
    <property type="match status" value="1"/>
</dbReference>
<organism evidence="3 4">
    <name type="scientific">Candidatus Brevifilum fermentans</name>
    <dbReference type="NCBI Taxonomy" id="1986204"/>
    <lineage>
        <taxon>Bacteria</taxon>
        <taxon>Bacillati</taxon>
        <taxon>Chloroflexota</taxon>
        <taxon>Anaerolineae</taxon>
        <taxon>Anaerolineales</taxon>
        <taxon>Anaerolineaceae</taxon>
        <taxon>Candidatus Brevifilum</taxon>
    </lineage>
</organism>
<sequence>MHILLIHQAFAALDEAGGTRHHELARHLARSGHRVTIIASPVSYLTGAGTGRRPGKAVDDLGVTIIRSCTLPALHHSFIWRVFSFLSFMLSSLVNGLFVRRVDLVWGTTPPIFQALTAWLLARLKGVPFLLEVRDLWPAFAVAVGVLKNKCLIRLSEGLERFLYRYADRVVVNSPGFIQHLQQRGARQITLVPNGADPDMFDPAADGSQFRVENGLEEKFVVLYAGAHGISNDLDVVLDAAELLRDEPSIRIVMLGSGKEKPRLVAEAEQRQLENLLFLPPVAKQDMAATLAGADACLAILKPIEMFKTTYPNKVFDYMAAGRPVLLAIDGEIRKVVEEARAGLFVPPGNHHALADAIQAMAKDPVECRKMGINGRILIETRFSRAELANQFALMVDEISQQNQD</sequence>
<dbReference type="PANTHER" id="PTHR45947">
    <property type="entry name" value="SULFOQUINOVOSYL TRANSFERASE SQD2"/>
    <property type="match status" value="1"/>
</dbReference>
<gene>
    <name evidence="3" type="ORF">CFX1CAM_0369</name>
</gene>
<evidence type="ECO:0000313" key="3">
    <source>
        <dbReference type="EMBL" id="SMX53435.1"/>
    </source>
</evidence>
<protein>
    <submittedName>
        <fullName evidence="3">Putative glycosyltransferase</fullName>
        <ecNumber evidence="3">2.4.-.-</ecNumber>
    </submittedName>
</protein>
<feature type="domain" description="Glycosyl transferase family 1" evidence="1">
    <location>
        <begin position="211"/>
        <end position="376"/>
    </location>
</feature>
<accession>A0A1Y6K173</accession>
<name>A0A1Y6K173_9CHLR</name>
<dbReference type="RefSeq" id="WP_087861370.1">
    <property type="nucleotide sequence ID" value="NZ_LT859958.1"/>
</dbReference>
<keyword evidence="3" id="KW-0808">Transferase</keyword>
<dbReference type="InterPro" id="IPR028098">
    <property type="entry name" value="Glyco_trans_4-like_N"/>
</dbReference>
<reference evidence="4" key="1">
    <citation type="submission" date="2017-05" db="EMBL/GenBank/DDBJ databases">
        <authorList>
            <person name="Kirkegaard R."/>
            <person name="Mcilroy J S."/>
        </authorList>
    </citation>
    <scope>NUCLEOTIDE SEQUENCE [LARGE SCALE GENOMIC DNA]</scope>
</reference>
<evidence type="ECO:0000313" key="4">
    <source>
        <dbReference type="Proteomes" id="UP000195514"/>
    </source>
</evidence>
<dbReference type="Pfam" id="PF00534">
    <property type="entry name" value="Glycos_transf_1"/>
    <property type="match status" value="1"/>
</dbReference>
<dbReference type="InterPro" id="IPR050194">
    <property type="entry name" value="Glycosyltransferase_grp1"/>
</dbReference>
<dbReference type="SUPFAM" id="SSF53756">
    <property type="entry name" value="UDP-Glycosyltransferase/glycogen phosphorylase"/>
    <property type="match status" value="1"/>
</dbReference>
<keyword evidence="3" id="KW-0328">Glycosyltransferase</keyword>
<proteinExistence type="predicted"/>
<evidence type="ECO:0000259" key="1">
    <source>
        <dbReference type="Pfam" id="PF00534"/>
    </source>
</evidence>